<dbReference type="Proteomes" id="UP000268321">
    <property type="component" value="Unassembled WGS sequence"/>
</dbReference>
<evidence type="ECO:0000256" key="5">
    <source>
        <dbReference type="SAM" id="Phobius"/>
    </source>
</evidence>
<reference evidence="8" key="1">
    <citation type="journal article" date="2018" name="Nat. Microbiol.">
        <title>Leveraging single-cell genomics to expand the fungal tree of life.</title>
        <authorList>
            <person name="Ahrendt S.R."/>
            <person name="Quandt C.A."/>
            <person name="Ciobanu D."/>
            <person name="Clum A."/>
            <person name="Salamov A."/>
            <person name="Andreopoulos B."/>
            <person name="Cheng J.F."/>
            <person name="Woyke T."/>
            <person name="Pelin A."/>
            <person name="Henrissat B."/>
            <person name="Reynolds N.K."/>
            <person name="Benny G.L."/>
            <person name="Smith M.E."/>
            <person name="James T.Y."/>
            <person name="Grigoriev I.V."/>
        </authorList>
    </citation>
    <scope>NUCLEOTIDE SEQUENCE [LARGE SCALE GENOMIC DNA]</scope>
    <source>
        <strain evidence="8">Baker2002</strain>
    </source>
</reference>
<feature type="transmembrane region" description="Helical" evidence="5">
    <location>
        <begin position="319"/>
        <end position="345"/>
    </location>
</feature>
<gene>
    <name evidence="7" type="ORF">METBISCDRAFT_30293</name>
</gene>
<evidence type="ECO:0000256" key="4">
    <source>
        <dbReference type="ARBA" id="ARBA00023136"/>
    </source>
</evidence>
<feature type="domain" description="Amino acid transporter transmembrane" evidence="6">
    <location>
        <begin position="145"/>
        <end position="426"/>
    </location>
</feature>
<keyword evidence="4 5" id="KW-0472">Membrane</keyword>
<comment type="subcellular location">
    <subcellularLocation>
        <location evidence="1">Membrane</location>
    </subcellularLocation>
</comment>
<dbReference type="Pfam" id="PF01490">
    <property type="entry name" value="Aa_trans"/>
    <property type="match status" value="1"/>
</dbReference>
<keyword evidence="3 5" id="KW-1133">Transmembrane helix</keyword>
<sequence length="434" mass="46880">MFFLDIGGPNSLNNFASSLQRAQLYIQQAAGEAGSIFDASKLGLSPCTSPAPSGSANDEAMDFGSPHDETTVALLAAHNSGRSSVSSVVGFGMSAAPQTIFNSVNTLMGIVMHSLPFGFKLTGCLDHQQDCPHLGRHLAANTYLHSYGDIAYVFGGARFHAFVTFTLTQDLLGVLLSLVIIFTRFTLSPSVDSIFFKLLILAITFFTSLLPSLLGVLCSSAVLVCIAFCGLMLRESPGSLLVPAPTSLWPSLVLDILLSLGLFMAPWGGYPKYDYCCKAAFLFTFLLDLALGAAGYVIFGELAMDSLTKNLMFNPNYPAWVSPACCSFLGLFLATKLALVVWPVITVAERMIPVKEPEFLSYKNGKRIPDHPGRVFLARVIVLGVLLVLVVLFTSSRKLMAFFGNSICFTICMTLPLMLHLKLNSDRLLPVLKA</sequence>
<feature type="transmembrane region" description="Helical" evidence="5">
    <location>
        <begin position="171"/>
        <end position="187"/>
    </location>
</feature>
<keyword evidence="8" id="KW-1185">Reference proteome</keyword>
<protein>
    <recommendedName>
        <fullName evidence="6">Amino acid transporter transmembrane domain-containing protein</fullName>
    </recommendedName>
</protein>
<dbReference type="OrthoDB" id="655540at2759"/>
<evidence type="ECO:0000313" key="7">
    <source>
        <dbReference type="EMBL" id="RKP31332.1"/>
    </source>
</evidence>
<dbReference type="EMBL" id="ML004443">
    <property type="protein sequence ID" value="RKP31332.1"/>
    <property type="molecule type" value="Genomic_DNA"/>
</dbReference>
<feature type="transmembrane region" description="Helical" evidence="5">
    <location>
        <begin position="279"/>
        <end position="299"/>
    </location>
</feature>
<name>A0A4P9ZFV1_9ASCO</name>
<evidence type="ECO:0000259" key="6">
    <source>
        <dbReference type="Pfam" id="PF01490"/>
    </source>
</evidence>
<organism evidence="7 8">
    <name type="scientific">Metschnikowia bicuspidata</name>
    <dbReference type="NCBI Taxonomy" id="27322"/>
    <lineage>
        <taxon>Eukaryota</taxon>
        <taxon>Fungi</taxon>
        <taxon>Dikarya</taxon>
        <taxon>Ascomycota</taxon>
        <taxon>Saccharomycotina</taxon>
        <taxon>Pichiomycetes</taxon>
        <taxon>Metschnikowiaceae</taxon>
        <taxon>Metschnikowia</taxon>
    </lineage>
</organism>
<dbReference type="InterPro" id="IPR013057">
    <property type="entry name" value="AA_transpt_TM"/>
</dbReference>
<evidence type="ECO:0000256" key="1">
    <source>
        <dbReference type="ARBA" id="ARBA00004370"/>
    </source>
</evidence>
<dbReference type="AlphaFoldDB" id="A0A4P9ZFV1"/>
<dbReference type="GO" id="GO:0016020">
    <property type="term" value="C:membrane"/>
    <property type="evidence" value="ECO:0007669"/>
    <property type="project" value="UniProtKB-SubCell"/>
</dbReference>
<keyword evidence="2 5" id="KW-0812">Transmembrane</keyword>
<feature type="transmembrane region" description="Helical" evidence="5">
    <location>
        <begin position="376"/>
        <end position="393"/>
    </location>
</feature>
<proteinExistence type="predicted"/>
<evidence type="ECO:0000256" key="2">
    <source>
        <dbReference type="ARBA" id="ARBA00022692"/>
    </source>
</evidence>
<evidence type="ECO:0000313" key="8">
    <source>
        <dbReference type="Proteomes" id="UP000268321"/>
    </source>
</evidence>
<evidence type="ECO:0000256" key="3">
    <source>
        <dbReference type="ARBA" id="ARBA00022989"/>
    </source>
</evidence>
<feature type="transmembrane region" description="Helical" evidence="5">
    <location>
        <begin position="399"/>
        <end position="419"/>
    </location>
</feature>
<feature type="transmembrane region" description="Helical" evidence="5">
    <location>
        <begin position="248"/>
        <end position="267"/>
    </location>
</feature>
<accession>A0A4P9ZFV1</accession>
<feature type="transmembrane region" description="Helical" evidence="5">
    <location>
        <begin position="199"/>
        <end position="228"/>
    </location>
</feature>